<evidence type="ECO:0000259" key="6">
    <source>
        <dbReference type="PROSITE" id="PS50850"/>
    </source>
</evidence>
<feature type="transmembrane region" description="Helical" evidence="5">
    <location>
        <begin position="164"/>
        <end position="185"/>
    </location>
</feature>
<dbReference type="CDD" id="cd17504">
    <property type="entry name" value="MFS_MMR_MDR_like"/>
    <property type="match status" value="1"/>
</dbReference>
<keyword evidence="8" id="KW-1185">Reference proteome</keyword>
<organism evidence="7 8">
    <name type="scientific">Actinocorallia herbida</name>
    <dbReference type="NCBI Taxonomy" id="58109"/>
    <lineage>
        <taxon>Bacteria</taxon>
        <taxon>Bacillati</taxon>
        <taxon>Actinomycetota</taxon>
        <taxon>Actinomycetes</taxon>
        <taxon>Streptosporangiales</taxon>
        <taxon>Thermomonosporaceae</taxon>
        <taxon>Actinocorallia</taxon>
    </lineage>
</organism>
<dbReference type="RefSeq" id="WP_123666679.1">
    <property type="nucleotide sequence ID" value="NZ_RJKE01000001.1"/>
</dbReference>
<dbReference type="OrthoDB" id="4484751at2"/>
<dbReference type="Pfam" id="PF07690">
    <property type="entry name" value="MFS_1"/>
    <property type="match status" value="2"/>
</dbReference>
<dbReference type="EMBL" id="RJKE01000001">
    <property type="protein sequence ID" value="ROO87390.1"/>
    <property type="molecule type" value="Genomic_DNA"/>
</dbReference>
<feature type="transmembrane region" description="Helical" evidence="5">
    <location>
        <begin position="338"/>
        <end position="356"/>
    </location>
</feature>
<dbReference type="InterPro" id="IPR036259">
    <property type="entry name" value="MFS_trans_sf"/>
</dbReference>
<evidence type="ECO:0000313" key="7">
    <source>
        <dbReference type="EMBL" id="ROO87390.1"/>
    </source>
</evidence>
<dbReference type="InterPro" id="IPR011701">
    <property type="entry name" value="MFS"/>
</dbReference>
<feature type="transmembrane region" description="Helical" evidence="5">
    <location>
        <begin position="222"/>
        <end position="246"/>
    </location>
</feature>
<protein>
    <submittedName>
        <fullName evidence="7">MFS transporter</fullName>
    </submittedName>
</protein>
<gene>
    <name evidence="7" type="ORF">EDD29_4996</name>
</gene>
<feature type="transmembrane region" description="Helical" evidence="5">
    <location>
        <begin position="79"/>
        <end position="101"/>
    </location>
</feature>
<dbReference type="SUPFAM" id="SSF103473">
    <property type="entry name" value="MFS general substrate transporter"/>
    <property type="match status" value="1"/>
</dbReference>
<feature type="transmembrane region" description="Helical" evidence="5">
    <location>
        <begin position="362"/>
        <end position="384"/>
    </location>
</feature>
<evidence type="ECO:0000313" key="8">
    <source>
        <dbReference type="Proteomes" id="UP000272400"/>
    </source>
</evidence>
<feature type="transmembrane region" description="Helical" evidence="5">
    <location>
        <begin position="136"/>
        <end position="158"/>
    </location>
</feature>
<dbReference type="GO" id="GO:0022857">
    <property type="term" value="F:transmembrane transporter activity"/>
    <property type="evidence" value="ECO:0007669"/>
    <property type="project" value="InterPro"/>
</dbReference>
<dbReference type="Gene3D" id="1.20.1250.20">
    <property type="entry name" value="MFS general substrate transporter like domains"/>
    <property type="match status" value="2"/>
</dbReference>
<name>A0A3N1D1M5_9ACTN</name>
<evidence type="ECO:0000256" key="4">
    <source>
        <dbReference type="ARBA" id="ARBA00023136"/>
    </source>
</evidence>
<evidence type="ECO:0000256" key="3">
    <source>
        <dbReference type="ARBA" id="ARBA00022989"/>
    </source>
</evidence>
<feature type="transmembrane region" description="Helical" evidence="5">
    <location>
        <begin position="435"/>
        <end position="458"/>
    </location>
</feature>
<keyword evidence="4 5" id="KW-0472">Membrane</keyword>
<evidence type="ECO:0000256" key="2">
    <source>
        <dbReference type="ARBA" id="ARBA00022692"/>
    </source>
</evidence>
<proteinExistence type="predicted"/>
<dbReference type="AlphaFoldDB" id="A0A3N1D1M5"/>
<feature type="transmembrane region" description="Helical" evidence="5">
    <location>
        <begin position="48"/>
        <end position="67"/>
    </location>
</feature>
<keyword evidence="2 5" id="KW-0812">Transmembrane</keyword>
<feature type="transmembrane region" description="Helical" evidence="5">
    <location>
        <begin position="107"/>
        <end position="124"/>
    </location>
</feature>
<keyword evidence="3 5" id="KW-1133">Transmembrane helix</keyword>
<feature type="domain" description="Major facilitator superfamily (MFS) profile" evidence="6">
    <location>
        <begin position="13"/>
        <end position="463"/>
    </location>
</feature>
<dbReference type="PROSITE" id="PS50850">
    <property type="entry name" value="MFS"/>
    <property type="match status" value="1"/>
</dbReference>
<evidence type="ECO:0000256" key="5">
    <source>
        <dbReference type="SAM" id="Phobius"/>
    </source>
</evidence>
<feature type="transmembrane region" description="Helical" evidence="5">
    <location>
        <begin position="405"/>
        <end position="423"/>
    </location>
</feature>
<feature type="transmembrane region" description="Helical" evidence="5">
    <location>
        <begin position="197"/>
        <end position="216"/>
    </location>
</feature>
<dbReference type="GO" id="GO:0005886">
    <property type="term" value="C:plasma membrane"/>
    <property type="evidence" value="ECO:0007669"/>
    <property type="project" value="UniProtKB-SubCell"/>
</dbReference>
<evidence type="ECO:0000256" key="1">
    <source>
        <dbReference type="ARBA" id="ARBA00004651"/>
    </source>
</evidence>
<comment type="subcellular location">
    <subcellularLocation>
        <location evidence="1">Cell membrane</location>
        <topology evidence="1">Multi-pass membrane protein</topology>
    </subcellularLocation>
</comment>
<reference evidence="7 8" key="1">
    <citation type="submission" date="2018-11" db="EMBL/GenBank/DDBJ databases">
        <title>Sequencing the genomes of 1000 actinobacteria strains.</title>
        <authorList>
            <person name="Klenk H.-P."/>
        </authorList>
    </citation>
    <scope>NUCLEOTIDE SEQUENCE [LARGE SCALE GENOMIC DNA]</scope>
    <source>
        <strain evidence="7 8">DSM 44254</strain>
    </source>
</reference>
<dbReference type="PANTHER" id="PTHR42718:SF35">
    <property type="entry name" value="BLL0718 PROTEIN"/>
    <property type="match status" value="1"/>
</dbReference>
<dbReference type="Proteomes" id="UP000272400">
    <property type="component" value="Unassembled WGS sequence"/>
</dbReference>
<comment type="caution">
    <text evidence="7">The sequence shown here is derived from an EMBL/GenBank/DDBJ whole genome shotgun (WGS) entry which is preliminary data.</text>
</comment>
<feature type="transmembrane region" description="Helical" evidence="5">
    <location>
        <begin position="266"/>
        <end position="285"/>
    </location>
</feature>
<feature type="transmembrane region" description="Helical" evidence="5">
    <location>
        <begin position="305"/>
        <end position="326"/>
    </location>
</feature>
<feature type="transmembrane region" description="Helical" evidence="5">
    <location>
        <begin position="12"/>
        <end position="36"/>
    </location>
</feature>
<sequence>MEKTAPAARSQLIVGTLAFAGIIGAIMQTIVVPFIGELPALLGTSASNASWVVTVTLLVGAVATPVSGRLGDLYGKKPLLLASTVPLIAGSVVCALSTALVPMVIGRGLQGLGVGIIPLGISILRDVMPPAKLGGSIALISASLGIGSALGLPLAAAVGEHADFHVLFWGTAALATLVLALIWWLIPSTPTTAQGRFDPIGALGLSAGLVCLLLGISKGAQWGWTSTATLGALAAALIILLAWGAFELRHPDPLVDLRSTARPQVLMTNIASVVVGFALYVQSLVAMQLLQLPAELGYGLGQSMLAAGLWMAPAGLVMMVVSPLGARLSAARGPKTTLAVGALVIAAAYGAHLTLMGSAPGVMIAACLCTTGVAFAYGAMPALIMDAVPQSETAAANSFNTLTRSIGTSASAAVIGVVLAQMTTTAGGRTLPSEAGFQTALAIGVGAGLLAALLTLAIPYRRAAPATEPAEHFTTAA</sequence>
<dbReference type="InterPro" id="IPR020846">
    <property type="entry name" value="MFS_dom"/>
</dbReference>
<dbReference type="PANTHER" id="PTHR42718">
    <property type="entry name" value="MAJOR FACILITATOR SUPERFAMILY MULTIDRUG TRANSPORTER MFSC"/>
    <property type="match status" value="1"/>
</dbReference>
<accession>A0A3N1D1M5</accession>